<dbReference type="GO" id="GO:0005975">
    <property type="term" value="P:carbohydrate metabolic process"/>
    <property type="evidence" value="ECO:0007669"/>
    <property type="project" value="UniProtKB-ARBA"/>
</dbReference>
<dbReference type="InterPro" id="IPR032109">
    <property type="entry name" value="Big_3_5"/>
</dbReference>
<sequence length="126" mass="13278">MMTATIEREGLINAGVPFTYYSVGGGHTWAFWQQTLYDFLTRVGFRATSTTVTTSSAKLTATVTPATTEPATPAGTVQFKADGVDLGKPVRVSGGKAVLTGRSTAWTGRTVTAVYSGDRLYNSSTG</sequence>
<proteinExistence type="predicted"/>
<reference evidence="2" key="1">
    <citation type="submission" date="2020-01" db="EMBL/GenBank/DDBJ databases">
        <title>Insect and environment-associated Actinomycetes.</title>
        <authorList>
            <person name="Currrie C."/>
            <person name="Chevrette M."/>
            <person name="Carlson C."/>
            <person name="Stubbendieck R."/>
            <person name="Wendt-Pienkowski E."/>
        </authorList>
    </citation>
    <scope>NUCLEOTIDE SEQUENCE</scope>
    <source>
        <strain evidence="2">SID12501</strain>
    </source>
</reference>
<dbReference type="AlphaFoldDB" id="A0A6B3BH69"/>
<protein>
    <recommendedName>
        <fullName evidence="1">Bacterial Ig-like domain-containing protein</fullName>
    </recommendedName>
</protein>
<dbReference type="Gene3D" id="3.40.50.1820">
    <property type="entry name" value="alpha/beta hydrolase"/>
    <property type="match status" value="1"/>
</dbReference>
<gene>
    <name evidence="2" type="ORF">G3I71_04125</name>
</gene>
<organism evidence="2">
    <name type="scientific">Streptomyces sp. SID12501</name>
    <dbReference type="NCBI Taxonomy" id="2706042"/>
    <lineage>
        <taxon>Bacteria</taxon>
        <taxon>Bacillati</taxon>
        <taxon>Actinomycetota</taxon>
        <taxon>Actinomycetes</taxon>
        <taxon>Kitasatosporales</taxon>
        <taxon>Streptomycetaceae</taxon>
        <taxon>Streptomyces</taxon>
    </lineage>
</organism>
<feature type="domain" description="Bacterial Ig-like" evidence="1">
    <location>
        <begin position="48"/>
        <end position="125"/>
    </location>
</feature>
<dbReference type="Pfam" id="PF16640">
    <property type="entry name" value="Big_3_5"/>
    <property type="match status" value="1"/>
</dbReference>
<dbReference type="InterPro" id="IPR029058">
    <property type="entry name" value="AB_hydrolase_fold"/>
</dbReference>
<evidence type="ECO:0000313" key="2">
    <source>
        <dbReference type="EMBL" id="NEC85061.1"/>
    </source>
</evidence>
<dbReference type="Gene3D" id="2.60.40.10">
    <property type="entry name" value="Immunoglobulins"/>
    <property type="match status" value="1"/>
</dbReference>
<accession>A0A6B3BH69</accession>
<name>A0A6B3BH69_9ACTN</name>
<dbReference type="InterPro" id="IPR013783">
    <property type="entry name" value="Ig-like_fold"/>
</dbReference>
<dbReference type="EMBL" id="JAAGLU010000003">
    <property type="protein sequence ID" value="NEC85061.1"/>
    <property type="molecule type" value="Genomic_DNA"/>
</dbReference>
<comment type="caution">
    <text evidence="2">The sequence shown here is derived from an EMBL/GenBank/DDBJ whole genome shotgun (WGS) entry which is preliminary data.</text>
</comment>
<evidence type="ECO:0000259" key="1">
    <source>
        <dbReference type="Pfam" id="PF16640"/>
    </source>
</evidence>